<evidence type="ECO:0000313" key="3">
    <source>
        <dbReference type="Proteomes" id="UP000184388"/>
    </source>
</evidence>
<protein>
    <submittedName>
        <fullName evidence="2">Uncharacterized protein</fullName>
    </submittedName>
</protein>
<dbReference type="AlphaFoldDB" id="A0A9X8MZK8"/>
<gene>
    <name evidence="2" type="ORF">SAMN05216268_1116</name>
</gene>
<name>A0A9X8MZK8_9ACTN</name>
<proteinExistence type="predicted"/>
<feature type="region of interest" description="Disordered" evidence="1">
    <location>
        <begin position="40"/>
        <end position="69"/>
    </location>
</feature>
<dbReference type="Proteomes" id="UP000184388">
    <property type="component" value="Unassembled WGS sequence"/>
</dbReference>
<comment type="caution">
    <text evidence="2">The sequence shown here is derived from an EMBL/GenBank/DDBJ whole genome shotgun (WGS) entry which is preliminary data.</text>
</comment>
<sequence>MKPTRMSTNRRMTLVLIVAVIVAGLAGYLARHWDAGAPHSATPHAGATTHTPARSTPAPSPSPTADKPSAWCAAAPNVVTVPPPKVELLFSTATWRSCTTKVTRSGAGKGGVQYKVDTTLPVFWSANPAVDALNSEIRSRIDGDVKGFLAAVDETTSDVAQGAAFTFSEQPRINQVGRLAVIQFTGQEYVGGSHGGVIDDWINIDTGTWTILDKDQILLPAARQTAGATRLARLIAPKIRGMNGGSCTTDAETLLTGGQTPEGTVTPSSYQKNMKLGLQFGGQLVVDFPPYYLFAYGCGIGSATLDLGDLSGLINPDTVALAKATVAPEVAPSPFSR</sequence>
<reference evidence="3" key="1">
    <citation type="submission" date="2016-11" db="EMBL/GenBank/DDBJ databases">
        <authorList>
            <person name="Jaros S."/>
            <person name="Januszkiewicz K."/>
            <person name="Wedrychowicz H."/>
        </authorList>
    </citation>
    <scope>NUCLEOTIDE SEQUENCE [LARGE SCALE GENOMIC DNA]</scope>
    <source>
        <strain evidence="3">CGMCC 4.3555</strain>
    </source>
</reference>
<dbReference type="EMBL" id="FRBK01000011">
    <property type="protein sequence ID" value="SHM43509.1"/>
    <property type="molecule type" value="Genomic_DNA"/>
</dbReference>
<evidence type="ECO:0000313" key="2">
    <source>
        <dbReference type="EMBL" id="SHM43509.1"/>
    </source>
</evidence>
<organism evidence="2 3">
    <name type="scientific">Streptomyces yunnanensis</name>
    <dbReference type="NCBI Taxonomy" id="156453"/>
    <lineage>
        <taxon>Bacteria</taxon>
        <taxon>Bacillati</taxon>
        <taxon>Actinomycetota</taxon>
        <taxon>Actinomycetes</taxon>
        <taxon>Kitasatosporales</taxon>
        <taxon>Streptomycetaceae</taxon>
        <taxon>Streptomyces</taxon>
    </lineage>
</organism>
<accession>A0A9X8MZK8</accession>
<evidence type="ECO:0000256" key="1">
    <source>
        <dbReference type="SAM" id="MobiDB-lite"/>
    </source>
</evidence>